<reference evidence="1 2" key="2">
    <citation type="submission" date="2007-08" db="EMBL/GenBank/DDBJ databases">
        <authorList>
            <person name="Fulton L."/>
            <person name="Clifton S."/>
            <person name="Fulton B."/>
            <person name="Xu J."/>
            <person name="Minx P."/>
            <person name="Pepin K.H."/>
            <person name="Johnson M."/>
            <person name="Thiruvilangam P."/>
            <person name="Bhonagiri V."/>
            <person name="Nash W.E."/>
            <person name="Wang C."/>
            <person name="Mardis E.R."/>
            <person name="Wilson R.K."/>
        </authorList>
    </citation>
    <scope>NUCLEOTIDE SEQUENCE [LARGE SCALE GENOMIC DNA]</scope>
    <source>
        <strain evidence="1 2">DSM 753</strain>
    </source>
</reference>
<dbReference type="Proteomes" id="UP000003490">
    <property type="component" value="Unassembled WGS sequence"/>
</dbReference>
<organism evidence="1 2">
    <name type="scientific">[Clostridium] leptum DSM 753</name>
    <dbReference type="NCBI Taxonomy" id="428125"/>
    <lineage>
        <taxon>Bacteria</taxon>
        <taxon>Bacillati</taxon>
        <taxon>Bacillota</taxon>
        <taxon>Clostridia</taxon>
        <taxon>Eubacteriales</taxon>
        <taxon>Oscillospiraceae</taxon>
        <taxon>Oscillospiraceae incertae sedis</taxon>
    </lineage>
</organism>
<accession>A7VSZ4</accession>
<gene>
    <name evidence="1" type="ORF">CLOLEP_01685</name>
</gene>
<comment type="caution">
    <text evidence="1">The sequence shown here is derived from an EMBL/GenBank/DDBJ whole genome shotgun (WGS) entry which is preliminary data.</text>
</comment>
<dbReference type="InterPro" id="IPR029035">
    <property type="entry name" value="DHS-like_NAD/FAD-binding_dom"/>
</dbReference>
<sequence>MDFITFCTMHPNEAGYVFRRILSFDHEATVRQMVAEQTDMKIPSELIPKCPVCGAPMAINLRCDMTFVQDDGWYAASNRYDDFIRRHQNLHILFLELGVGTNTPVIIKNPFWRMTSQNPKAVKPRKMLSRSYCRILTQNIKRAVIRHFPQNRW</sequence>
<reference evidence="1 2" key="1">
    <citation type="submission" date="2007-08" db="EMBL/GenBank/DDBJ databases">
        <title>Draft genome sequence of Clostridium leptum (DSM 753).</title>
        <authorList>
            <person name="Sudarsanam P."/>
            <person name="Ley R."/>
            <person name="Guruge J."/>
            <person name="Turnbaugh P.J."/>
            <person name="Mahowald M."/>
            <person name="Liep D."/>
            <person name="Gordon J."/>
        </authorList>
    </citation>
    <scope>NUCLEOTIDE SEQUENCE [LARGE SCALE GENOMIC DNA]</scope>
    <source>
        <strain evidence="1 2">DSM 753</strain>
    </source>
</reference>
<evidence type="ECO:0000313" key="2">
    <source>
        <dbReference type="Proteomes" id="UP000003490"/>
    </source>
</evidence>
<evidence type="ECO:0000313" key="1">
    <source>
        <dbReference type="EMBL" id="EDO61290.1"/>
    </source>
</evidence>
<dbReference type="EMBL" id="ABCB02000018">
    <property type="protein sequence ID" value="EDO61290.1"/>
    <property type="molecule type" value="Genomic_DNA"/>
</dbReference>
<name>A7VSZ4_9FIRM</name>
<proteinExistence type="predicted"/>
<dbReference type="SUPFAM" id="SSF52467">
    <property type="entry name" value="DHS-like NAD/FAD-binding domain"/>
    <property type="match status" value="1"/>
</dbReference>
<dbReference type="AlphaFoldDB" id="A7VSZ4"/>
<protein>
    <recommendedName>
        <fullName evidence="3">Deacetylase sirtuin-type domain-containing protein</fullName>
    </recommendedName>
</protein>
<dbReference type="HOGENOM" id="CLU_1710066_0_0_9"/>
<dbReference type="eggNOG" id="COG0846">
    <property type="taxonomic scope" value="Bacteria"/>
</dbReference>
<evidence type="ECO:0008006" key="3">
    <source>
        <dbReference type="Google" id="ProtNLM"/>
    </source>
</evidence>